<accession>A0ABT4J5K9</accession>
<dbReference type="PANTHER" id="PTHR43818">
    <property type="entry name" value="BCDNA.GH03377"/>
    <property type="match status" value="1"/>
</dbReference>
<dbReference type="InterPro" id="IPR000683">
    <property type="entry name" value="Gfo/Idh/MocA-like_OxRdtase_N"/>
</dbReference>
<protein>
    <submittedName>
        <fullName evidence="4">Gfo/Idh/MocA family oxidoreductase</fullName>
    </submittedName>
</protein>
<evidence type="ECO:0000259" key="3">
    <source>
        <dbReference type="Pfam" id="PF22725"/>
    </source>
</evidence>
<dbReference type="InterPro" id="IPR036291">
    <property type="entry name" value="NAD(P)-bd_dom_sf"/>
</dbReference>
<name>A0ABT4J5K9_9RHOB</name>
<keyword evidence="5" id="KW-1185">Reference proteome</keyword>
<dbReference type="EMBL" id="JAPTYD010000016">
    <property type="protein sequence ID" value="MCZ0962404.1"/>
    <property type="molecule type" value="Genomic_DNA"/>
</dbReference>
<dbReference type="Gene3D" id="3.30.360.10">
    <property type="entry name" value="Dihydrodipicolinate Reductase, domain 2"/>
    <property type="match status" value="1"/>
</dbReference>
<dbReference type="Pfam" id="PF22725">
    <property type="entry name" value="GFO_IDH_MocA_C3"/>
    <property type="match status" value="1"/>
</dbReference>
<evidence type="ECO:0000256" key="1">
    <source>
        <dbReference type="ARBA" id="ARBA00023002"/>
    </source>
</evidence>
<dbReference type="RefSeq" id="WP_268942467.1">
    <property type="nucleotide sequence ID" value="NZ_JAPTYD010000016.1"/>
</dbReference>
<dbReference type="SUPFAM" id="SSF55347">
    <property type="entry name" value="Glyceraldehyde-3-phosphate dehydrogenase-like, C-terminal domain"/>
    <property type="match status" value="1"/>
</dbReference>
<gene>
    <name evidence="4" type="ORF">OU682_12320</name>
</gene>
<organism evidence="4 5">
    <name type="scientific">Paracoccus benzoatiresistens</name>
    <dbReference type="NCBI Taxonomy" id="2997341"/>
    <lineage>
        <taxon>Bacteria</taxon>
        <taxon>Pseudomonadati</taxon>
        <taxon>Pseudomonadota</taxon>
        <taxon>Alphaproteobacteria</taxon>
        <taxon>Rhodobacterales</taxon>
        <taxon>Paracoccaceae</taxon>
        <taxon>Paracoccus</taxon>
    </lineage>
</organism>
<keyword evidence="1" id="KW-0560">Oxidoreductase</keyword>
<evidence type="ECO:0000313" key="4">
    <source>
        <dbReference type="EMBL" id="MCZ0962404.1"/>
    </source>
</evidence>
<dbReference type="InterPro" id="IPR050463">
    <property type="entry name" value="Gfo/Idh/MocA_oxidrdct_glycsds"/>
</dbReference>
<dbReference type="PANTHER" id="PTHR43818:SF11">
    <property type="entry name" value="BCDNA.GH03377"/>
    <property type="match status" value="1"/>
</dbReference>
<dbReference type="SUPFAM" id="SSF51735">
    <property type="entry name" value="NAD(P)-binding Rossmann-fold domains"/>
    <property type="match status" value="1"/>
</dbReference>
<dbReference type="Gene3D" id="3.40.50.720">
    <property type="entry name" value="NAD(P)-binding Rossmann-like Domain"/>
    <property type="match status" value="1"/>
</dbReference>
<dbReference type="InterPro" id="IPR055170">
    <property type="entry name" value="GFO_IDH_MocA-like_dom"/>
</dbReference>
<proteinExistence type="predicted"/>
<dbReference type="Proteomes" id="UP001149822">
    <property type="component" value="Unassembled WGS sequence"/>
</dbReference>
<dbReference type="Pfam" id="PF01408">
    <property type="entry name" value="GFO_IDH_MocA"/>
    <property type="match status" value="1"/>
</dbReference>
<evidence type="ECO:0000313" key="5">
    <source>
        <dbReference type="Proteomes" id="UP001149822"/>
    </source>
</evidence>
<comment type="caution">
    <text evidence="4">The sequence shown here is derived from an EMBL/GenBank/DDBJ whole genome shotgun (WGS) entry which is preliminary data.</text>
</comment>
<reference evidence="4" key="1">
    <citation type="submission" date="2022-12" db="EMBL/GenBank/DDBJ databases">
        <title>Paracoccus sp. EF6 isolated from a lake water.</title>
        <authorList>
            <person name="Liu H."/>
        </authorList>
    </citation>
    <scope>NUCLEOTIDE SEQUENCE</scope>
    <source>
        <strain evidence="4">EF6</strain>
    </source>
</reference>
<feature type="domain" description="GFO/IDH/MocA-like oxidoreductase" evidence="3">
    <location>
        <begin position="134"/>
        <end position="261"/>
    </location>
</feature>
<evidence type="ECO:0000259" key="2">
    <source>
        <dbReference type="Pfam" id="PF01408"/>
    </source>
</evidence>
<sequence length="331" mass="34866">MGGAVTPRLGFLGTGWIGRHRMAALAATGLAEIVAVAEPDDTSAAEALTLAPGARRVDGLEALLATEIDAVVIATPSAAHARQSIAALEAGKAVFCQKPLGRTGPEVAEVVEAARRADRLLGVDLSYRHTAGMAAIRPLLDGGALGHVFGLDVTFHNAWGPDKPWFYDPRLSGGGCVVDLGVHLIDLALWSLGWPEVTGVESRLYAKGAPLADPAAQVEDYTVATLDLAGGTVVRLACSWGLQAGREAVIAAEFFGTEGGASLRNVNGSFYDLRAERHHHIRAESLAEPPDDWGGRAAVDWLARLASGARHDDDTRHLVTVARVIDQIYGR</sequence>
<feature type="domain" description="Gfo/Idh/MocA-like oxidoreductase N-terminal" evidence="2">
    <location>
        <begin position="8"/>
        <end position="124"/>
    </location>
</feature>